<accession>A0A0G4HZY2</accession>
<dbReference type="PhylomeDB" id="A0A0G4HZY2"/>
<dbReference type="AlphaFoldDB" id="A0A0G4HZY2"/>
<gene>
    <name evidence="1" type="ORF">Cvel_9815</name>
</gene>
<sequence>MAGRYIDPELGELQTLQISVVDSGVQRARGNRGLRRRAYVKLLDEDEEAPLHGGGEVVDVHDFFGGGPVGKKLLLQYMPESQVSQILGTDFNSRRNEFASVTVRASEINSL</sequence>
<name>A0A0G4HZY2_9ALVE</name>
<dbReference type="EMBL" id="CDMZ01004560">
    <property type="protein sequence ID" value="CEM50123.1"/>
    <property type="molecule type" value="Genomic_DNA"/>
</dbReference>
<evidence type="ECO:0000313" key="1">
    <source>
        <dbReference type="EMBL" id="CEM50123.1"/>
    </source>
</evidence>
<dbReference type="VEuPathDB" id="CryptoDB:Cvel_9815"/>
<reference evidence="1" key="1">
    <citation type="submission" date="2014-11" db="EMBL/GenBank/DDBJ databases">
        <authorList>
            <person name="Otto D Thomas"/>
            <person name="Naeem Raeece"/>
        </authorList>
    </citation>
    <scope>NUCLEOTIDE SEQUENCE</scope>
</reference>
<organism evidence="1">
    <name type="scientific">Chromera velia CCMP2878</name>
    <dbReference type="NCBI Taxonomy" id="1169474"/>
    <lineage>
        <taxon>Eukaryota</taxon>
        <taxon>Sar</taxon>
        <taxon>Alveolata</taxon>
        <taxon>Colpodellida</taxon>
        <taxon>Chromeraceae</taxon>
        <taxon>Chromera</taxon>
    </lineage>
</organism>
<protein>
    <submittedName>
        <fullName evidence="1">Uncharacterized protein</fullName>
    </submittedName>
</protein>
<proteinExistence type="predicted"/>